<dbReference type="SUPFAM" id="SSF55315">
    <property type="entry name" value="L30e-like"/>
    <property type="match status" value="1"/>
</dbReference>
<dbReference type="RefSeq" id="WP_376800572.1">
    <property type="nucleotide sequence ID" value="NZ_DBNB01000026.1"/>
</dbReference>
<name>A0A1W9HXH2_9HYPH</name>
<dbReference type="InterPro" id="IPR029028">
    <property type="entry name" value="Alpha/beta_knot_MTases"/>
</dbReference>
<dbReference type="AlphaFoldDB" id="A0A1W9HXH2"/>
<comment type="caution">
    <text evidence="5">The sequence shown here is derived from an EMBL/GenBank/DDBJ whole genome shotgun (WGS) entry which is preliminary data.</text>
</comment>
<dbReference type="Proteomes" id="UP000192872">
    <property type="component" value="Unassembled WGS sequence"/>
</dbReference>
<dbReference type="InterPro" id="IPR029026">
    <property type="entry name" value="tRNA_m1G_MTases_N"/>
</dbReference>
<dbReference type="GO" id="GO:0032259">
    <property type="term" value="P:methylation"/>
    <property type="evidence" value="ECO:0007669"/>
    <property type="project" value="UniProtKB-KW"/>
</dbReference>
<sequence>MRSPSPRPAFRPKPRHVRHGSWEGRHDVQLIWGVHAVEAALANPARRLRRIFASENGWHRVEAVAAGRIKPEIMRPQEIDRLLPADAVHQGLLLEADPLPVLDVEAVPETGIVLALDQVTDPHNVGAILRSAAAFGVTTLMMTNRHSPEATGVLAKAASGALELVPFCLVRNLRQGLASLAARGFTRLGLDSDAENDITTLPLKAPLVLVLGAEGKGLRAGTSEDCDILARIALPGKLTSLNVSNAAAVALFATHQRLALSA</sequence>
<dbReference type="InterPro" id="IPR013123">
    <property type="entry name" value="SpoU_subst-bd"/>
</dbReference>
<dbReference type="EMBL" id="LWDL01000016">
    <property type="protein sequence ID" value="OQW51997.1"/>
    <property type="molecule type" value="Genomic_DNA"/>
</dbReference>
<organism evidence="5 6">
    <name type="scientific">Candidatus Raskinella chloraquaticus</name>
    <dbReference type="NCBI Taxonomy" id="1951219"/>
    <lineage>
        <taxon>Bacteria</taxon>
        <taxon>Pseudomonadati</taxon>
        <taxon>Pseudomonadota</taxon>
        <taxon>Alphaproteobacteria</taxon>
        <taxon>Hyphomicrobiales</taxon>
        <taxon>Phreatobacteraceae</taxon>
        <taxon>Candidatus Raskinella</taxon>
    </lineage>
</organism>
<accession>A0A1W9HXH2</accession>
<dbReference type="Pfam" id="PF00588">
    <property type="entry name" value="SpoU_methylase"/>
    <property type="match status" value="1"/>
</dbReference>
<keyword evidence="1" id="KW-0489">Methyltransferase</keyword>
<dbReference type="GO" id="GO:0008173">
    <property type="term" value="F:RNA methyltransferase activity"/>
    <property type="evidence" value="ECO:0007669"/>
    <property type="project" value="InterPro"/>
</dbReference>
<dbReference type="STRING" id="1827387.A4S15_09170"/>
<feature type="domain" description="RNA 2-O ribose methyltransferase substrate binding" evidence="4">
    <location>
        <begin position="30"/>
        <end position="102"/>
    </location>
</feature>
<feature type="region of interest" description="Disordered" evidence="3">
    <location>
        <begin position="1"/>
        <end position="20"/>
    </location>
</feature>
<evidence type="ECO:0000313" key="5">
    <source>
        <dbReference type="EMBL" id="OQW51997.1"/>
    </source>
</evidence>
<dbReference type="PANTHER" id="PTHR46429">
    <property type="entry name" value="23S RRNA (GUANOSINE-2'-O-)-METHYLTRANSFERASE RLMB"/>
    <property type="match status" value="1"/>
</dbReference>
<reference evidence="5 6" key="1">
    <citation type="journal article" date="2017" name="Water Res.">
        <title>Comammox in drinking water systems.</title>
        <authorList>
            <person name="Wang Y."/>
            <person name="Ma L."/>
            <person name="Mao Y."/>
            <person name="Jiang X."/>
            <person name="Xia Y."/>
            <person name="Yu K."/>
            <person name="Li B."/>
            <person name="Zhang T."/>
        </authorList>
    </citation>
    <scope>NUCLEOTIDE SEQUENCE [LARGE SCALE GENOMIC DNA]</scope>
    <source>
        <strain evidence="5">SG_bin8</strain>
    </source>
</reference>
<dbReference type="Pfam" id="PF08032">
    <property type="entry name" value="SpoU_sub_bind"/>
    <property type="match status" value="1"/>
</dbReference>
<dbReference type="Gene3D" id="3.40.1280.10">
    <property type="match status" value="1"/>
</dbReference>
<dbReference type="GO" id="GO:0005829">
    <property type="term" value="C:cytosol"/>
    <property type="evidence" value="ECO:0007669"/>
    <property type="project" value="TreeGrafter"/>
</dbReference>
<dbReference type="Gene3D" id="3.30.1330.30">
    <property type="match status" value="1"/>
</dbReference>
<dbReference type="CDD" id="cd18103">
    <property type="entry name" value="SpoU-like_RlmB"/>
    <property type="match status" value="1"/>
</dbReference>
<dbReference type="GO" id="GO:0006396">
    <property type="term" value="P:RNA processing"/>
    <property type="evidence" value="ECO:0007669"/>
    <property type="project" value="InterPro"/>
</dbReference>
<evidence type="ECO:0000256" key="1">
    <source>
        <dbReference type="ARBA" id="ARBA00022603"/>
    </source>
</evidence>
<proteinExistence type="predicted"/>
<evidence type="ECO:0000259" key="4">
    <source>
        <dbReference type="SMART" id="SM00967"/>
    </source>
</evidence>
<dbReference type="GO" id="GO:0003723">
    <property type="term" value="F:RNA binding"/>
    <property type="evidence" value="ECO:0007669"/>
    <property type="project" value="InterPro"/>
</dbReference>
<evidence type="ECO:0000313" key="6">
    <source>
        <dbReference type="Proteomes" id="UP000192872"/>
    </source>
</evidence>
<dbReference type="InterPro" id="IPR001537">
    <property type="entry name" value="SpoU_MeTrfase"/>
</dbReference>
<dbReference type="PANTHER" id="PTHR46429:SF1">
    <property type="entry name" value="23S RRNA (GUANOSINE-2'-O-)-METHYLTRANSFERASE RLMB"/>
    <property type="match status" value="1"/>
</dbReference>
<dbReference type="InterPro" id="IPR029064">
    <property type="entry name" value="Ribosomal_eL30-like_sf"/>
</dbReference>
<dbReference type="SUPFAM" id="SSF75217">
    <property type="entry name" value="alpha/beta knot"/>
    <property type="match status" value="1"/>
</dbReference>
<dbReference type="SMART" id="SM00967">
    <property type="entry name" value="SpoU_sub_bind"/>
    <property type="match status" value="1"/>
</dbReference>
<feature type="compositionally biased region" description="Basic residues" evidence="3">
    <location>
        <begin position="10"/>
        <end position="19"/>
    </location>
</feature>
<protein>
    <recommendedName>
        <fullName evidence="4">RNA 2-O ribose methyltransferase substrate binding domain-containing protein</fullName>
    </recommendedName>
</protein>
<gene>
    <name evidence="5" type="ORF">A4S15_09170</name>
</gene>
<evidence type="ECO:0000256" key="2">
    <source>
        <dbReference type="ARBA" id="ARBA00022679"/>
    </source>
</evidence>
<evidence type="ECO:0000256" key="3">
    <source>
        <dbReference type="SAM" id="MobiDB-lite"/>
    </source>
</evidence>
<dbReference type="InterPro" id="IPR004441">
    <property type="entry name" value="rRNA_MeTrfase_TrmH"/>
</dbReference>
<keyword evidence="2" id="KW-0808">Transferase</keyword>